<protein>
    <recommendedName>
        <fullName evidence="5">Lipoprotein</fullName>
    </recommendedName>
</protein>
<evidence type="ECO:0000313" key="4">
    <source>
        <dbReference type="Proteomes" id="UP000006054"/>
    </source>
</evidence>
<sequence precursor="true">MKIKYILVAFLIVFSAAFLTSCSSSEKVVKSPVDNYTRDLDKYKTYSVLLYDMDLEENTFSSDIHKHQYKFILPAKDTTGGKVVRDSLSGWLTVSKETFNKNLDNMGMELLSKNEDGKISKIPSPPGYNNYVGNQRYGSWRTGSNGNSFWAFYGQYAFMSSMFGMMNNRPIYRSSYNDYNRNYRGSKPYYGSTSSTGQRTYGSGSASSQAMNSKSKFKSNVSSKVSRSSTGSYTRSSSSSSRSSRSTGSSSRSRSSSSGGK</sequence>
<dbReference type="Proteomes" id="UP000006054">
    <property type="component" value="Chromosome"/>
</dbReference>
<accession>I4APL9</accession>
<feature type="region of interest" description="Disordered" evidence="1">
    <location>
        <begin position="188"/>
        <end position="261"/>
    </location>
</feature>
<evidence type="ECO:0000313" key="3">
    <source>
        <dbReference type="EMBL" id="AFM05904.1"/>
    </source>
</evidence>
<keyword evidence="4" id="KW-1185">Reference proteome</keyword>
<dbReference type="eggNOG" id="COG1196">
    <property type="taxonomic scope" value="Bacteria"/>
</dbReference>
<evidence type="ECO:0008006" key="5">
    <source>
        <dbReference type="Google" id="ProtNLM"/>
    </source>
</evidence>
<gene>
    <name evidence="3" type="ordered locus">Fleli_3586</name>
</gene>
<reference evidence="4" key="1">
    <citation type="submission" date="2012-06" db="EMBL/GenBank/DDBJ databases">
        <title>The complete genome of Flexibacter litoralis DSM 6794.</title>
        <authorList>
            <person name="Lucas S."/>
            <person name="Copeland A."/>
            <person name="Lapidus A."/>
            <person name="Glavina del Rio T."/>
            <person name="Dalin E."/>
            <person name="Tice H."/>
            <person name="Bruce D."/>
            <person name="Goodwin L."/>
            <person name="Pitluck S."/>
            <person name="Peters L."/>
            <person name="Ovchinnikova G."/>
            <person name="Lu M."/>
            <person name="Kyrpides N."/>
            <person name="Mavromatis K."/>
            <person name="Ivanova N."/>
            <person name="Brettin T."/>
            <person name="Detter J.C."/>
            <person name="Han C."/>
            <person name="Larimer F."/>
            <person name="Land M."/>
            <person name="Hauser L."/>
            <person name="Markowitz V."/>
            <person name="Cheng J.-F."/>
            <person name="Hugenholtz P."/>
            <person name="Woyke T."/>
            <person name="Wu D."/>
            <person name="Spring S."/>
            <person name="Lang E."/>
            <person name="Kopitz M."/>
            <person name="Brambilla E."/>
            <person name="Klenk H.-P."/>
            <person name="Eisen J.A."/>
        </authorList>
    </citation>
    <scope>NUCLEOTIDE SEQUENCE [LARGE SCALE GENOMIC DNA]</scope>
    <source>
        <strain evidence="4">ATCC 23117 / DSM 6794 / NBRC 15988 / NCIMB 1366 / Sio-4</strain>
    </source>
</reference>
<dbReference type="KEGG" id="fli:Fleli_3586"/>
<keyword evidence="2" id="KW-0732">Signal</keyword>
<organism evidence="3 4">
    <name type="scientific">Bernardetia litoralis (strain ATCC 23117 / DSM 6794 / NBRC 15988 / NCIMB 1366 / Fx l1 / Sio-4)</name>
    <name type="common">Flexibacter litoralis</name>
    <dbReference type="NCBI Taxonomy" id="880071"/>
    <lineage>
        <taxon>Bacteria</taxon>
        <taxon>Pseudomonadati</taxon>
        <taxon>Bacteroidota</taxon>
        <taxon>Cytophagia</taxon>
        <taxon>Cytophagales</taxon>
        <taxon>Bernardetiaceae</taxon>
        <taxon>Bernardetia</taxon>
    </lineage>
</organism>
<dbReference type="OrthoDB" id="5410776at2"/>
<dbReference type="PROSITE" id="PS51257">
    <property type="entry name" value="PROKAR_LIPOPROTEIN"/>
    <property type="match status" value="1"/>
</dbReference>
<feature type="chain" id="PRO_5003686424" description="Lipoprotein" evidence="2">
    <location>
        <begin position="21"/>
        <end position="261"/>
    </location>
</feature>
<dbReference type="RefSeq" id="WP_014799329.1">
    <property type="nucleotide sequence ID" value="NC_018018.1"/>
</dbReference>
<dbReference type="HOGENOM" id="CLU_1064575_0_0_10"/>
<dbReference type="AlphaFoldDB" id="I4APL9"/>
<evidence type="ECO:0000256" key="2">
    <source>
        <dbReference type="SAM" id="SignalP"/>
    </source>
</evidence>
<name>I4APL9_BERLS</name>
<dbReference type="EMBL" id="CP003345">
    <property type="protein sequence ID" value="AFM05904.1"/>
    <property type="molecule type" value="Genomic_DNA"/>
</dbReference>
<evidence type="ECO:0000256" key="1">
    <source>
        <dbReference type="SAM" id="MobiDB-lite"/>
    </source>
</evidence>
<proteinExistence type="predicted"/>
<dbReference type="PATRIC" id="fig|880071.3.peg.3592"/>
<feature type="signal peptide" evidence="2">
    <location>
        <begin position="1"/>
        <end position="20"/>
    </location>
</feature>
<feature type="compositionally biased region" description="Polar residues" evidence="1">
    <location>
        <begin position="191"/>
        <end position="211"/>
    </location>
</feature>
<dbReference type="STRING" id="880071.Fleli_3586"/>
<feature type="compositionally biased region" description="Low complexity" evidence="1">
    <location>
        <begin position="212"/>
        <end position="261"/>
    </location>
</feature>